<dbReference type="HOGENOM" id="CLU_2503855_0_0_1"/>
<sequence length="86" mass="9567">MALSNCAGPPQRMTVAIFLLLPWPICRPSRASVVPCCEWCRDTSVLKPIQGSRGESGRYFEVAETLSRKVTEVSHCDTLSDLWVVN</sequence>
<feature type="chain" id="PRO_5001646072" description="Secreted protein" evidence="1">
    <location>
        <begin position="32"/>
        <end position="86"/>
    </location>
</feature>
<dbReference type="AlphaFoldDB" id="A0A067SRH1"/>
<evidence type="ECO:0000313" key="2">
    <source>
        <dbReference type="EMBL" id="KDR72642.1"/>
    </source>
</evidence>
<keyword evidence="3" id="KW-1185">Reference proteome</keyword>
<protein>
    <recommendedName>
        <fullName evidence="4">Secreted protein</fullName>
    </recommendedName>
</protein>
<reference evidence="3" key="1">
    <citation type="journal article" date="2014" name="Proc. Natl. Acad. Sci. U.S.A.">
        <title>Extensive sampling of basidiomycete genomes demonstrates inadequacy of the white-rot/brown-rot paradigm for wood decay fungi.</title>
        <authorList>
            <person name="Riley R."/>
            <person name="Salamov A.A."/>
            <person name="Brown D.W."/>
            <person name="Nagy L.G."/>
            <person name="Floudas D."/>
            <person name="Held B.W."/>
            <person name="Levasseur A."/>
            <person name="Lombard V."/>
            <person name="Morin E."/>
            <person name="Otillar R."/>
            <person name="Lindquist E.A."/>
            <person name="Sun H."/>
            <person name="LaButti K.M."/>
            <person name="Schmutz J."/>
            <person name="Jabbour D."/>
            <person name="Luo H."/>
            <person name="Baker S.E."/>
            <person name="Pisabarro A.G."/>
            <person name="Walton J.D."/>
            <person name="Blanchette R.A."/>
            <person name="Henrissat B."/>
            <person name="Martin F."/>
            <person name="Cullen D."/>
            <person name="Hibbett D.S."/>
            <person name="Grigoriev I.V."/>
        </authorList>
    </citation>
    <scope>NUCLEOTIDE SEQUENCE [LARGE SCALE GENOMIC DNA]</scope>
    <source>
        <strain evidence="3">CBS 339.88</strain>
    </source>
</reference>
<dbReference type="EMBL" id="KL142388">
    <property type="protein sequence ID" value="KDR72642.1"/>
    <property type="molecule type" value="Genomic_DNA"/>
</dbReference>
<accession>A0A067SRH1</accession>
<proteinExistence type="predicted"/>
<evidence type="ECO:0008006" key="4">
    <source>
        <dbReference type="Google" id="ProtNLM"/>
    </source>
</evidence>
<feature type="non-terminal residue" evidence="2">
    <location>
        <position position="86"/>
    </location>
</feature>
<evidence type="ECO:0000256" key="1">
    <source>
        <dbReference type="SAM" id="SignalP"/>
    </source>
</evidence>
<keyword evidence="1" id="KW-0732">Signal</keyword>
<gene>
    <name evidence="2" type="ORF">GALMADRAFT_252804</name>
</gene>
<feature type="signal peptide" evidence="1">
    <location>
        <begin position="1"/>
        <end position="31"/>
    </location>
</feature>
<evidence type="ECO:0000313" key="3">
    <source>
        <dbReference type="Proteomes" id="UP000027222"/>
    </source>
</evidence>
<organism evidence="2 3">
    <name type="scientific">Galerina marginata (strain CBS 339.88)</name>
    <dbReference type="NCBI Taxonomy" id="685588"/>
    <lineage>
        <taxon>Eukaryota</taxon>
        <taxon>Fungi</taxon>
        <taxon>Dikarya</taxon>
        <taxon>Basidiomycota</taxon>
        <taxon>Agaricomycotina</taxon>
        <taxon>Agaricomycetes</taxon>
        <taxon>Agaricomycetidae</taxon>
        <taxon>Agaricales</taxon>
        <taxon>Agaricineae</taxon>
        <taxon>Strophariaceae</taxon>
        <taxon>Galerina</taxon>
    </lineage>
</organism>
<name>A0A067SRH1_GALM3</name>
<dbReference type="Proteomes" id="UP000027222">
    <property type="component" value="Unassembled WGS sequence"/>
</dbReference>